<dbReference type="Proteomes" id="UP001155110">
    <property type="component" value="Unassembled WGS sequence"/>
</dbReference>
<proteinExistence type="predicted"/>
<dbReference type="RefSeq" id="WP_259258123.1">
    <property type="nucleotide sequence ID" value="NZ_JANTZM010000007.1"/>
</dbReference>
<dbReference type="AlphaFoldDB" id="A0AAW5P720"/>
<evidence type="ECO:0000313" key="1">
    <source>
        <dbReference type="EMBL" id="MCS4157626.1"/>
    </source>
</evidence>
<dbReference type="EMBL" id="JANTZM010000007">
    <property type="protein sequence ID" value="MCS4157626.1"/>
    <property type="molecule type" value="Genomic_DNA"/>
</dbReference>
<comment type="caution">
    <text evidence="1">The sequence shown here is derived from an EMBL/GenBank/DDBJ whole genome shotgun (WGS) entry which is preliminary data.</text>
</comment>
<gene>
    <name evidence="1" type="ORF">GGP99_001590</name>
</gene>
<name>A0AAW5P720_9BACT</name>
<organism evidence="1 2">
    <name type="scientific">Salinibacter ruber</name>
    <dbReference type="NCBI Taxonomy" id="146919"/>
    <lineage>
        <taxon>Bacteria</taxon>
        <taxon>Pseudomonadati</taxon>
        <taxon>Rhodothermota</taxon>
        <taxon>Rhodothermia</taxon>
        <taxon>Rhodothermales</taxon>
        <taxon>Salinibacteraceae</taxon>
        <taxon>Salinibacter</taxon>
    </lineage>
</organism>
<protein>
    <submittedName>
        <fullName evidence="1">Uncharacterized protein</fullName>
    </submittedName>
</protein>
<accession>A0AAW5P720</accession>
<reference evidence="1" key="1">
    <citation type="submission" date="2022-08" db="EMBL/GenBank/DDBJ databases">
        <title>Genomic Encyclopedia of Type Strains, Phase V (KMG-V): Genome sequencing to study the core and pangenomes of soil and plant-associated prokaryotes.</title>
        <authorList>
            <person name="Whitman W."/>
        </authorList>
    </citation>
    <scope>NUCLEOTIDE SEQUENCE</scope>
    <source>
        <strain evidence="1">SP3002</strain>
    </source>
</reference>
<evidence type="ECO:0000313" key="2">
    <source>
        <dbReference type="Proteomes" id="UP001155110"/>
    </source>
</evidence>
<sequence>MSTDIDTSSIHVFRIDDPTDDIKVARLSPATASDLSTYIQTPRDWRVSMVGTNQVEEMASMVKVVDPTSEDNDVSDFEGAPFGVSVIYTASDASMSETQARRDVEEAMGLSDGSLSDIKVIDGYPGHNNNPNKMTFNNSVCQVSNVEGGYTTFKTGINGRNVRAAIVDWSTQGGGAKNNGDRQLALFDDDTDEFLSVQDPVTHDLGQTVQGARRVVMNDEFPIRVEGAPIGSCYTYVADEEESSDLDVLEIGAQSVAPKLRDTSPMLALTESDEEAYRLEAPTSLNDTLEIGCSETGVQALGGASVNGHVRAEKRPSAPMETEKVRLVELENLFE</sequence>